<comment type="caution">
    <text evidence="3">The sequence shown here is derived from an EMBL/GenBank/DDBJ whole genome shotgun (WGS) entry which is preliminary data.</text>
</comment>
<organism evidence="3 4">
    <name type="scientific">Protopolystoma xenopodis</name>
    <dbReference type="NCBI Taxonomy" id="117903"/>
    <lineage>
        <taxon>Eukaryota</taxon>
        <taxon>Metazoa</taxon>
        <taxon>Spiralia</taxon>
        <taxon>Lophotrochozoa</taxon>
        <taxon>Platyhelminthes</taxon>
        <taxon>Monogenea</taxon>
        <taxon>Polyopisthocotylea</taxon>
        <taxon>Polystomatidea</taxon>
        <taxon>Polystomatidae</taxon>
        <taxon>Protopolystoma</taxon>
    </lineage>
</organism>
<dbReference type="EMBL" id="CAAALY010012864">
    <property type="protein sequence ID" value="VEL11792.1"/>
    <property type="molecule type" value="Genomic_DNA"/>
</dbReference>
<reference evidence="3" key="1">
    <citation type="submission" date="2018-11" db="EMBL/GenBank/DDBJ databases">
        <authorList>
            <consortium name="Pathogen Informatics"/>
        </authorList>
    </citation>
    <scope>NUCLEOTIDE SEQUENCE</scope>
</reference>
<accession>A0A448WHF0</accession>
<dbReference type="OrthoDB" id="66881at2759"/>
<dbReference type="InterPro" id="IPR036034">
    <property type="entry name" value="PDZ_sf"/>
</dbReference>
<protein>
    <recommendedName>
        <fullName evidence="2">PDZ domain-containing protein</fullName>
    </recommendedName>
</protein>
<proteinExistence type="predicted"/>
<evidence type="ECO:0000313" key="3">
    <source>
        <dbReference type="EMBL" id="VEL11792.1"/>
    </source>
</evidence>
<dbReference type="InterPro" id="IPR001478">
    <property type="entry name" value="PDZ"/>
</dbReference>
<feature type="compositionally biased region" description="Polar residues" evidence="1">
    <location>
        <begin position="162"/>
        <end position="187"/>
    </location>
</feature>
<dbReference type="SMART" id="SM00228">
    <property type="entry name" value="PDZ"/>
    <property type="match status" value="1"/>
</dbReference>
<sequence>GAAISEAQSISDGRSFQSKSKAEFLSVASRQAVITAHSGGTSSTVVLTNHSGFTETIDVLRVEVVRESQGCAWGIVISGTDDAPGAPILIDSLTPGDPGAASGQLRPGDRILAVNGTPVHRGYTLSQAMLLLQQYPDRVILHVARRRNEQEPRSSGDKSRENSAGSLITSGWGISTEQSSSLGSNKSIKAEMTETARRRSTLKKSDFYAKFISIFLSSSN</sequence>
<feature type="compositionally biased region" description="Basic and acidic residues" evidence="1">
    <location>
        <begin position="188"/>
        <end position="199"/>
    </location>
</feature>
<dbReference type="CDD" id="cd00136">
    <property type="entry name" value="PDZ_canonical"/>
    <property type="match status" value="1"/>
</dbReference>
<dbReference type="Proteomes" id="UP000784294">
    <property type="component" value="Unassembled WGS sequence"/>
</dbReference>
<gene>
    <name evidence="3" type="ORF">PXEA_LOCUS5232</name>
</gene>
<dbReference type="PANTHER" id="PTHR11324:SF1">
    <property type="entry name" value="PDZ DOMAIN-CONTAINING PROTEIN"/>
    <property type="match status" value="1"/>
</dbReference>
<keyword evidence="4" id="KW-1185">Reference proteome</keyword>
<dbReference type="PANTHER" id="PTHR11324">
    <property type="entry name" value="IL16-RELATED"/>
    <property type="match status" value="1"/>
</dbReference>
<dbReference type="SUPFAM" id="SSF50156">
    <property type="entry name" value="PDZ domain-like"/>
    <property type="match status" value="1"/>
</dbReference>
<dbReference type="Gene3D" id="2.30.42.10">
    <property type="match status" value="1"/>
</dbReference>
<evidence type="ECO:0000256" key="1">
    <source>
        <dbReference type="SAM" id="MobiDB-lite"/>
    </source>
</evidence>
<feature type="region of interest" description="Disordered" evidence="1">
    <location>
        <begin position="146"/>
        <end position="199"/>
    </location>
</feature>
<feature type="domain" description="PDZ" evidence="2">
    <location>
        <begin position="61"/>
        <end position="147"/>
    </location>
</feature>
<dbReference type="Pfam" id="PF00595">
    <property type="entry name" value="PDZ"/>
    <property type="match status" value="1"/>
</dbReference>
<evidence type="ECO:0000313" key="4">
    <source>
        <dbReference type="Proteomes" id="UP000784294"/>
    </source>
</evidence>
<name>A0A448WHF0_9PLAT</name>
<dbReference type="AlphaFoldDB" id="A0A448WHF0"/>
<feature type="non-terminal residue" evidence="3">
    <location>
        <position position="220"/>
    </location>
</feature>
<feature type="compositionally biased region" description="Basic and acidic residues" evidence="1">
    <location>
        <begin position="146"/>
        <end position="161"/>
    </location>
</feature>
<dbReference type="PROSITE" id="PS50106">
    <property type="entry name" value="PDZ"/>
    <property type="match status" value="1"/>
</dbReference>
<evidence type="ECO:0000259" key="2">
    <source>
        <dbReference type="PROSITE" id="PS50106"/>
    </source>
</evidence>